<keyword evidence="12 17" id="KW-0520">NAD</keyword>
<feature type="transmembrane region" description="Helical" evidence="17">
    <location>
        <begin position="253"/>
        <end position="272"/>
    </location>
</feature>
<keyword evidence="13 17" id="KW-0830">Ubiquinone</keyword>
<dbReference type="GO" id="GO:0003954">
    <property type="term" value="F:NADH dehydrogenase activity"/>
    <property type="evidence" value="ECO:0007669"/>
    <property type="project" value="TreeGrafter"/>
</dbReference>
<comment type="catalytic activity">
    <reaction evidence="16 17">
        <text>a ubiquinone + NADH + 5 H(+)(in) = a ubiquinol + NAD(+) + 4 H(+)(out)</text>
        <dbReference type="Rhea" id="RHEA:29091"/>
        <dbReference type="Rhea" id="RHEA-COMP:9565"/>
        <dbReference type="Rhea" id="RHEA-COMP:9566"/>
        <dbReference type="ChEBI" id="CHEBI:15378"/>
        <dbReference type="ChEBI" id="CHEBI:16389"/>
        <dbReference type="ChEBI" id="CHEBI:17976"/>
        <dbReference type="ChEBI" id="CHEBI:57540"/>
        <dbReference type="ChEBI" id="CHEBI:57945"/>
        <dbReference type="EC" id="7.1.1.2"/>
    </reaction>
</comment>
<dbReference type="Pfam" id="PF00361">
    <property type="entry name" value="Proton_antipo_M"/>
    <property type="match status" value="1"/>
</dbReference>
<evidence type="ECO:0000256" key="8">
    <source>
        <dbReference type="ARBA" id="ARBA00022692"/>
    </source>
</evidence>
<keyword evidence="7 17" id="KW-0679">Respiratory chain</keyword>
<protein>
    <recommendedName>
        <fullName evidence="5 17">NADH-ubiquinone oxidoreductase chain 4</fullName>
        <ecNumber evidence="4 17">7.1.1.2</ecNumber>
    </recommendedName>
</protein>
<keyword evidence="14 17" id="KW-0496">Mitochondrion</keyword>
<evidence type="ECO:0000256" key="2">
    <source>
        <dbReference type="ARBA" id="ARBA00004225"/>
    </source>
</evidence>
<dbReference type="GO" id="GO:0031966">
    <property type="term" value="C:mitochondrial membrane"/>
    <property type="evidence" value="ECO:0007669"/>
    <property type="project" value="UniProtKB-SubCell"/>
</dbReference>
<evidence type="ECO:0000259" key="18">
    <source>
        <dbReference type="Pfam" id="PF00361"/>
    </source>
</evidence>
<evidence type="ECO:0000256" key="16">
    <source>
        <dbReference type="ARBA" id="ARBA00049551"/>
    </source>
</evidence>
<keyword evidence="9" id="KW-1278">Translocase</keyword>
<comment type="function">
    <text evidence="17">Core subunit of the mitochondrial membrane respiratory chain NADH dehydrogenase (Complex I) which catalyzes electron transfer from NADH through the respiratory chain, using ubiquinone as an electron acceptor. Essential for the catalytic activity and assembly of complex I.</text>
</comment>
<evidence type="ECO:0000256" key="14">
    <source>
        <dbReference type="ARBA" id="ARBA00023128"/>
    </source>
</evidence>
<sequence>MMMKFLFMIVFMFMMILKNMKVMFYYNICFILSFFFLFNFMYKDMIWISVGMMFGHDFFSFYMLILSLWILGLMFMVIQLDNNKMFKDNYMKKMMMFMFMLMILLMFFSSMNLIMFYLMFELSLIPTFMMIIYWGMNFERLKASYYLLMYTMFISLPLLIYIMKLLKFNGSLDLNLLVMLMNYEISLWDYMILFMAFFIKLPIYLFHIWLPKAHVEAPVYGSMILASVLLKLGSYGILRFLEMFFIQSVKFNYLIISVGIMGSLLVSLICLIQIDMKSLVAYSSVVHMNILMCSMLTLVKMGFVSSYILMVSHGLCSSGLFFMVNLYYERSYSRLMFFNKGMLNIMPSLSIWWFFLCSANFSFPFSLNFISEIYMISVLIGWDLCMMIYLMIICFFSSAYSLYLYSYIQHGSIYFEEMYMNIYLKDYMILLIHIKPLVLLILNLCLLY</sequence>
<evidence type="ECO:0000313" key="19">
    <source>
        <dbReference type="EMBL" id="AJP76855.1"/>
    </source>
</evidence>
<dbReference type="GO" id="GO:0015990">
    <property type="term" value="P:electron transport coupled proton transport"/>
    <property type="evidence" value="ECO:0007669"/>
    <property type="project" value="TreeGrafter"/>
</dbReference>
<accession>A0A0U1Z701</accession>
<dbReference type="GO" id="GO:0008137">
    <property type="term" value="F:NADH dehydrogenase (ubiquinone) activity"/>
    <property type="evidence" value="ECO:0007669"/>
    <property type="project" value="UniProtKB-UniRule"/>
</dbReference>
<keyword evidence="15 17" id="KW-0472">Membrane</keyword>
<geneLocation type="mitochondrion" evidence="19"/>
<dbReference type="PRINTS" id="PR01437">
    <property type="entry name" value="NUOXDRDTASE4"/>
</dbReference>
<evidence type="ECO:0000256" key="5">
    <source>
        <dbReference type="ARBA" id="ARBA00021006"/>
    </source>
</evidence>
<evidence type="ECO:0000256" key="7">
    <source>
        <dbReference type="ARBA" id="ARBA00022660"/>
    </source>
</evidence>
<evidence type="ECO:0000256" key="13">
    <source>
        <dbReference type="ARBA" id="ARBA00023075"/>
    </source>
</evidence>
<feature type="domain" description="NADH:quinone oxidoreductase/Mrp antiporter transmembrane" evidence="18">
    <location>
        <begin position="110"/>
        <end position="392"/>
    </location>
</feature>
<keyword evidence="6 17" id="KW-0813">Transport</keyword>
<feature type="transmembrane region" description="Helical" evidence="17">
    <location>
        <begin position="305"/>
        <end position="328"/>
    </location>
</feature>
<evidence type="ECO:0000256" key="9">
    <source>
        <dbReference type="ARBA" id="ARBA00022967"/>
    </source>
</evidence>
<dbReference type="InterPro" id="IPR001750">
    <property type="entry name" value="ND/Mrp_TM"/>
</dbReference>
<evidence type="ECO:0000256" key="1">
    <source>
        <dbReference type="ARBA" id="ARBA00003257"/>
    </source>
</evidence>
<feature type="transmembrane region" description="Helical" evidence="17">
    <location>
        <begin position="219"/>
        <end position="241"/>
    </location>
</feature>
<gene>
    <name evidence="19" type="primary">nad4</name>
</gene>
<comment type="subcellular location">
    <subcellularLocation>
        <location evidence="2 17">Mitochondrion membrane</location>
        <topology evidence="2 17">Multi-pass membrane protein</topology>
    </subcellularLocation>
</comment>
<dbReference type="PANTHER" id="PTHR43507">
    <property type="entry name" value="NADH-UBIQUINONE OXIDOREDUCTASE CHAIN 4"/>
    <property type="match status" value="1"/>
</dbReference>
<feature type="transmembrane region" description="Helical" evidence="17">
    <location>
        <begin position="59"/>
        <end position="78"/>
    </location>
</feature>
<keyword evidence="11 17" id="KW-1133">Transmembrane helix</keyword>
<dbReference type="InterPro" id="IPR003918">
    <property type="entry name" value="NADH_UbQ_OxRdtase"/>
</dbReference>
<dbReference type="EMBL" id="KP670862">
    <property type="protein sequence ID" value="AJP76855.1"/>
    <property type="molecule type" value="Genomic_DNA"/>
</dbReference>
<dbReference type="GO" id="GO:0042773">
    <property type="term" value="P:ATP synthesis coupled electron transport"/>
    <property type="evidence" value="ECO:0007669"/>
    <property type="project" value="InterPro"/>
</dbReference>
<dbReference type="EC" id="7.1.1.2" evidence="4 17"/>
<comment type="function">
    <text evidence="1">Core subunit of the mitochondrial membrane respiratory chain NADH dehydrogenase (Complex I) that is believed to belong to the minimal assembly required for catalysis. Complex I functions in the transfer of electrons from NADH to the respiratory chain. The immediate electron acceptor for the enzyme is believed to be ubiquinone.</text>
</comment>
<feature type="transmembrane region" description="Helical" evidence="17">
    <location>
        <begin position="187"/>
        <end position="207"/>
    </location>
</feature>
<proteinExistence type="inferred from homology"/>
<evidence type="ECO:0000256" key="10">
    <source>
        <dbReference type="ARBA" id="ARBA00022982"/>
    </source>
</evidence>
<feature type="transmembrane region" description="Helical" evidence="17">
    <location>
        <begin position="147"/>
        <end position="167"/>
    </location>
</feature>
<name>A0A0U1Z701_9HYME</name>
<evidence type="ECO:0000256" key="4">
    <source>
        <dbReference type="ARBA" id="ARBA00012944"/>
    </source>
</evidence>
<keyword evidence="10 17" id="KW-0249">Electron transport</keyword>
<feature type="transmembrane region" description="Helical" evidence="17">
    <location>
        <begin position="90"/>
        <end position="108"/>
    </location>
</feature>
<dbReference type="PANTHER" id="PTHR43507:SF20">
    <property type="entry name" value="NADH-UBIQUINONE OXIDOREDUCTASE CHAIN 4"/>
    <property type="match status" value="1"/>
</dbReference>
<evidence type="ECO:0000256" key="17">
    <source>
        <dbReference type="RuleBase" id="RU003297"/>
    </source>
</evidence>
<reference evidence="19" key="1">
    <citation type="journal article" date="2015" name="Mitochondrial DNA">
        <title>Characterization of the complete mitochondrial genome of Formica selysi (Insecta: Hymenoptera: Formicidae: Formicinae).</title>
        <authorList>
            <person name="Yang S."/>
            <person name="Li X."/>
            <person name="Cai L.G."/>
            <person name="Qian Z.Q."/>
        </authorList>
    </citation>
    <scope>NUCLEOTIDE SEQUENCE</scope>
</reference>
<evidence type="ECO:0000256" key="6">
    <source>
        <dbReference type="ARBA" id="ARBA00022448"/>
    </source>
</evidence>
<feature type="transmembrane region" description="Helical" evidence="17">
    <location>
        <begin position="349"/>
        <end position="367"/>
    </location>
</feature>
<feature type="transmembrane region" description="Helical" evidence="17">
    <location>
        <begin position="373"/>
        <end position="406"/>
    </location>
</feature>
<keyword evidence="8 17" id="KW-0812">Transmembrane</keyword>
<evidence type="ECO:0000256" key="11">
    <source>
        <dbReference type="ARBA" id="ARBA00022989"/>
    </source>
</evidence>
<evidence type="ECO:0000256" key="12">
    <source>
        <dbReference type="ARBA" id="ARBA00023027"/>
    </source>
</evidence>
<dbReference type="AlphaFoldDB" id="A0A0U1Z701"/>
<comment type="similarity">
    <text evidence="3 17">Belongs to the complex I subunit 4 family.</text>
</comment>
<feature type="transmembrane region" description="Helical" evidence="17">
    <location>
        <begin position="427"/>
        <end position="447"/>
    </location>
</feature>
<dbReference type="GO" id="GO:0048039">
    <property type="term" value="F:ubiquinone binding"/>
    <property type="evidence" value="ECO:0007669"/>
    <property type="project" value="TreeGrafter"/>
</dbReference>
<feature type="transmembrane region" description="Helical" evidence="17">
    <location>
        <begin position="114"/>
        <end position="135"/>
    </location>
</feature>
<organism evidence="19">
    <name type="scientific">Formica selysi</name>
    <dbReference type="NCBI Taxonomy" id="208979"/>
    <lineage>
        <taxon>Eukaryota</taxon>
        <taxon>Metazoa</taxon>
        <taxon>Ecdysozoa</taxon>
        <taxon>Arthropoda</taxon>
        <taxon>Hexapoda</taxon>
        <taxon>Insecta</taxon>
        <taxon>Pterygota</taxon>
        <taxon>Neoptera</taxon>
        <taxon>Endopterygota</taxon>
        <taxon>Hymenoptera</taxon>
        <taxon>Apocrita</taxon>
        <taxon>Aculeata</taxon>
        <taxon>Formicoidea</taxon>
        <taxon>Formicidae</taxon>
        <taxon>Formicinae</taxon>
        <taxon>Formica</taxon>
    </lineage>
</organism>
<evidence type="ECO:0000256" key="3">
    <source>
        <dbReference type="ARBA" id="ARBA00009025"/>
    </source>
</evidence>
<evidence type="ECO:0000256" key="15">
    <source>
        <dbReference type="ARBA" id="ARBA00023136"/>
    </source>
</evidence>
<feature type="transmembrane region" description="Helical" evidence="17">
    <location>
        <begin position="279"/>
        <end position="299"/>
    </location>
</feature>